<dbReference type="HAMAP" id="MF_00910">
    <property type="entry name" value="FtsL"/>
    <property type="match status" value="1"/>
</dbReference>
<name>A0ABP9ZVS4_9GAMM</name>
<protein>
    <recommendedName>
        <fullName evidence="8 9">Cell division protein FtsL</fullName>
    </recommendedName>
</protein>
<evidence type="ECO:0000256" key="4">
    <source>
        <dbReference type="ARBA" id="ARBA00022692"/>
    </source>
</evidence>
<comment type="function">
    <text evidence="8">Essential cell division protein. May link together the upstream cell division proteins, which are predominantly cytoplasmic, with the downstream cell division proteins, which are predominantly periplasmic.</text>
</comment>
<comment type="similarity">
    <text evidence="8">Belongs to the FtsL family.</text>
</comment>
<comment type="subcellular location">
    <subcellularLocation>
        <location evidence="8">Cell inner membrane</location>
        <topology evidence="8">Single-pass type II membrane protein</topology>
    </subcellularLocation>
    <subcellularLocation>
        <location evidence="1">Cell membrane</location>
        <topology evidence="1">Single-pass type II membrane protein</topology>
    </subcellularLocation>
    <text evidence="8">Localizes to the division septum where it forms a ring structure.</text>
</comment>
<dbReference type="NCBIfam" id="TIGR02209">
    <property type="entry name" value="ftsL_broad"/>
    <property type="match status" value="1"/>
</dbReference>
<feature type="transmembrane region" description="Helical" evidence="8">
    <location>
        <begin position="6"/>
        <end position="25"/>
    </location>
</feature>
<evidence type="ECO:0000256" key="6">
    <source>
        <dbReference type="ARBA" id="ARBA00023136"/>
    </source>
</evidence>
<dbReference type="PANTHER" id="PTHR37479">
    <property type="entry name" value="CELL DIVISION PROTEIN FTSL"/>
    <property type="match status" value="1"/>
</dbReference>
<dbReference type="Proteomes" id="UP001481413">
    <property type="component" value="Unassembled WGS sequence"/>
</dbReference>
<evidence type="ECO:0000256" key="2">
    <source>
        <dbReference type="ARBA" id="ARBA00022475"/>
    </source>
</evidence>
<comment type="subunit">
    <text evidence="8">Part of a complex composed of FtsB, FtsL and FtsQ.</text>
</comment>
<keyword evidence="6 8" id="KW-0472">Membrane</keyword>
<dbReference type="InterPro" id="IPR011922">
    <property type="entry name" value="Cell_div_FtsL"/>
</dbReference>
<dbReference type="Pfam" id="PF04999">
    <property type="entry name" value="FtsL"/>
    <property type="match status" value="1"/>
</dbReference>
<gene>
    <name evidence="8" type="primary">ftsL</name>
    <name evidence="10" type="ORF">NBRC116585_03480</name>
</gene>
<evidence type="ECO:0000256" key="8">
    <source>
        <dbReference type="HAMAP-Rule" id="MF_00910"/>
    </source>
</evidence>
<keyword evidence="11" id="KW-1185">Reference proteome</keyword>
<accession>A0ABP9ZVS4</accession>
<evidence type="ECO:0000256" key="1">
    <source>
        <dbReference type="ARBA" id="ARBA00004401"/>
    </source>
</evidence>
<keyword evidence="7 8" id="KW-0131">Cell cycle</keyword>
<keyword evidence="4 8" id="KW-0812">Transmembrane</keyword>
<sequence length="83" mass="9409">MTVGQTVLWGAVLVSAVLQLSVVTWNRELLQVWQKADAERQALAQEYSRLVLEKSTLTAHGRIDALARKRLGMQEPEHTQVFH</sequence>
<evidence type="ECO:0000256" key="3">
    <source>
        <dbReference type="ARBA" id="ARBA00022618"/>
    </source>
</evidence>
<evidence type="ECO:0000313" key="11">
    <source>
        <dbReference type="Proteomes" id="UP001481413"/>
    </source>
</evidence>
<keyword evidence="5 8" id="KW-1133">Transmembrane helix</keyword>
<proteinExistence type="inferred from homology"/>
<keyword evidence="8" id="KW-0997">Cell inner membrane</keyword>
<evidence type="ECO:0000256" key="5">
    <source>
        <dbReference type="ARBA" id="ARBA00022989"/>
    </source>
</evidence>
<keyword evidence="3 8" id="KW-0132">Cell division</keyword>
<comment type="caution">
    <text evidence="10">The sequence shown here is derived from an EMBL/GenBank/DDBJ whole genome shotgun (WGS) entry which is preliminary data.</text>
</comment>
<evidence type="ECO:0000313" key="10">
    <source>
        <dbReference type="EMBL" id="GAA6144231.1"/>
    </source>
</evidence>
<evidence type="ECO:0000256" key="7">
    <source>
        <dbReference type="ARBA" id="ARBA00023306"/>
    </source>
</evidence>
<organism evidence="10 11">
    <name type="scientific">Thalassolituus maritimus</name>
    <dbReference type="NCBI Taxonomy" id="484498"/>
    <lineage>
        <taxon>Bacteria</taxon>
        <taxon>Pseudomonadati</taxon>
        <taxon>Pseudomonadota</taxon>
        <taxon>Gammaproteobacteria</taxon>
        <taxon>Oceanospirillales</taxon>
        <taxon>Oceanospirillaceae</taxon>
        <taxon>Thalassolituus</taxon>
    </lineage>
</organism>
<reference evidence="10 11" key="1">
    <citation type="submission" date="2024-04" db="EMBL/GenBank/DDBJ databases">
        <title>Draft genome sequence of Thalassolituus maritimus NBRC 116585.</title>
        <authorList>
            <person name="Miyakawa T."/>
            <person name="Kusuya Y."/>
            <person name="Miura T."/>
        </authorList>
    </citation>
    <scope>NUCLEOTIDE SEQUENCE [LARGE SCALE GENOMIC DNA]</scope>
    <source>
        <strain evidence="10 11">5NW40-0001</strain>
    </source>
</reference>
<dbReference type="PANTHER" id="PTHR37479:SF1">
    <property type="entry name" value="CELL DIVISION PROTEIN FTSL"/>
    <property type="match status" value="1"/>
</dbReference>
<dbReference type="EMBL" id="BAABWH010000001">
    <property type="protein sequence ID" value="GAA6144231.1"/>
    <property type="molecule type" value="Genomic_DNA"/>
</dbReference>
<evidence type="ECO:0000256" key="9">
    <source>
        <dbReference type="NCBIfam" id="TIGR02209"/>
    </source>
</evidence>
<keyword evidence="2 8" id="KW-1003">Cell membrane</keyword>